<keyword evidence="2" id="KW-1185">Reference proteome</keyword>
<proteinExistence type="predicted"/>
<comment type="caution">
    <text evidence="1">The sequence shown here is derived from an EMBL/GenBank/DDBJ whole genome shotgun (WGS) entry which is preliminary data.</text>
</comment>
<protein>
    <submittedName>
        <fullName evidence="1">Uncharacterized protein</fullName>
    </submittedName>
</protein>
<gene>
    <name evidence="1" type="ORF">VB620_20305</name>
</gene>
<reference evidence="1 2" key="1">
    <citation type="submission" date="2023-12" db="EMBL/GenBank/DDBJ databases">
        <title>Baltic Sea Cyanobacteria.</title>
        <authorList>
            <person name="Delbaje E."/>
            <person name="Fewer D.P."/>
            <person name="Shishido T.K."/>
        </authorList>
    </citation>
    <scope>NUCLEOTIDE SEQUENCE [LARGE SCALE GENOMIC DNA]</scope>
    <source>
        <strain evidence="1 2">UHCC-0300</strain>
    </source>
</reference>
<organism evidence="1 2">
    <name type="scientific">Nodularia harveyana UHCC-0300</name>
    <dbReference type="NCBI Taxonomy" id="2974287"/>
    <lineage>
        <taxon>Bacteria</taxon>
        <taxon>Bacillati</taxon>
        <taxon>Cyanobacteriota</taxon>
        <taxon>Cyanophyceae</taxon>
        <taxon>Nostocales</taxon>
        <taxon>Nodulariaceae</taxon>
        <taxon>Nodularia</taxon>
    </lineage>
</organism>
<evidence type="ECO:0000313" key="2">
    <source>
        <dbReference type="Proteomes" id="UP001302120"/>
    </source>
</evidence>
<accession>A0ABU5UJD3</accession>
<name>A0ABU5UJD3_9CYAN</name>
<dbReference type="Proteomes" id="UP001302120">
    <property type="component" value="Unassembled WGS sequence"/>
</dbReference>
<evidence type="ECO:0000313" key="1">
    <source>
        <dbReference type="EMBL" id="MEA5583673.1"/>
    </source>
</evidence>
<sequence>MLLQNGIIGRKKGLGSVGGVGSVGSVGGVGRKIVKDPIPNSQFPIPNSHL</sequence>
<dbReference type="RefSeq" id="WP_323197970.1">
    <property type="nucleotide sequence ID" value="NZ_JAYGHG010000053.1"/>
</dbReference>
<dbReference type="EMBL" id="JAYGHG010000053">
    <property type="protein sequence ID" value="MEA5583673.1"/>
    <property type="molecule type" value="Genomic_DNA"/>
</dbReference>